<reference evidence="2 3" key="1">
    <citation type="submission" date="2019-06" db="EMBL/GenBank/DDBJ databases">
        <title>Desulfobotulus mexicanus sp. nov., a novel sulfate-reducing bacterium isolated from the sediment of an alkaline crater lake in Mexico.</title>
        <authorList>
            <person name="Hirschler-Rea A."/>
        </authorList>
    </citation>
    <scope>NUCLEOTIDE SEQUENCE [LARGE SCALE GENOMIC DNA]</scope>
    <source>
        <strain evidence="2 3">PAR22N</strain>
    </source>
</reference>
<evidence type="ECO:0000313" key="2">
    <source>
        <dbReference type="EMBL" id="TYT75982.1"/>
    </source>
</evidence>
<dbReference type="RefSeq" id="WP_139444888.1">
    <property type="nucleotide sequence ID" value="NZ_VDMB01000001.1"/>
</dbReference>
<feature type="region of interest" description="Disordered" evidence="1">
    <location>
        <begin position="50"/>
        <end position="77"/>
    </location>
</feature>
<accession>A0A5Q4VI99</accession>
<sequence length="77" mass="8762">MNIKQENKPSLEAQQQLEALRTAVGKALEKKRRLGQYAVFWENGRPVLVGEDAPQTEEEEKNRGCAPSFSPYQLPDF</sequence>
<gene>
    <name evidence="2" type="ORF">FIM25_00030</name>
</gene>
<dbReference type="Proteomes" id="UP000321899">
    <property type="component" value="Unassembled WGS sequence"/>
</dbReference>
<comment type="caution">
    <text evidence="2">The sequence shown here is derived from an EMBL/GenBank/DDBJ whole genome shotgun (WGS) entry which is preliminary data.</text>
</comment>
<evidence type="ECO:0000256" key="1">
    <source>
        <dbReference type="SAM" id="MobiDB-lite"/>
    </source>
</evidence>
<protein>
    <submittedName>
        <fullName evidence="2">Uncharacterized protein</fullName>
    </submittedName>
</protein>
<keyword evidence="3" id="KW-1185">Reference proteome</keyword>
<organism evidence="2 3">
    <name type="scientific">Desulfobotulus mexicanus</name>
    <dbReference type="NCBI Taxonomy" id="2586642"/>
    <lineage>
        <taxon>Bacteria</taxon>
        <taxon>Pseudomonadati</taxon>
        <taxon>Thermodesulfobacteriota</taxon>
        <taxon>Desulfobacteria</taxon>
        <taxon>Desulfobacterales</taxon>
        <taxon>Desulfobacteraceae</taxon>
        <taxon>Desulfobotulus</taxon>
    </lineage>
</organism>
<name>A0A5Q4VI99_9BACT</name>
<proteinExistence type="predicted"/>
<dbReference type="OrthoDB" id="598431at2"/>
<evidence type="ECO:0000313" key="3">
    <source>
        <dbReference type="Proteomes" id="UP000321899"/>
    </source>
</evidence>
<dbReference type="AlphaFoldDB" id="A0A5Q4VI99"/>
<dbReference type="EMBL" id="VDMB01000001">
    <property type="protein sequence ID" value="TYT75982.1"/>
    <property type="molecule type" value="Genomic_DNA"/>
</dbReference>